<protein>
    <submittedName>
        <fullName evidence="2">FkbM family methyltransferase</fullName>
    </submittedName>
</protein>
<dbReference type="RefSeq" id="WP_192732160.1">
    <property type="nucleotide sequence ID" value="NZ_BAAAVL010000010.1"/>
</dbReference>
<comment type="caution">
    <text evidence="2">The sequence shown here is derived from an EMBL/GenBank/DDBJ whole genome shotgun (WGS) entry which is preliminary data.</text>
</comment>
<keyword evidence="2" id="KW-0808">Transferase</keyword>
<reference evidence="2 3" key="1">
    <citation type="submission" date="2020-10" db="EMBL/GenBank/DDBJ databases">
        <title>Sequencing the genomes of 1000 actinobacteria strains.</title>
        <authorList>
            <person name="Klenk H.-P."/>
        </authorList>
    </citation>
    <scope>NUCLEOTIDE SEQUENCE [LARGE SCALE GENOMIC DNA]</scope>
    <source>
        <strain evidence="2 3">DSM 7307</strain>
    </source>
</reference>
<evidence type="ECO:0000259" key="1">
    <source>
        <dbReference type="Pfam" id="PF05050"/>
    </source>
</evidence>
<dbReference type="InterPro" id="IPR006342">
    <property type="entry name" value="FkbM_mtfrase"/>
</dbReference>
<gene>
    <name evidence="2" type="ORF">H4W29_005825</name>
</gene>
<dbReference type="SUPFAM" id="SSF53335">
    <property type="entry name" value="S-adenosyl-L-methionine-dependent methyltransferases"/>
    <property type="match status" value="1"/>
</dbReference>
<dbReference type="Proteomes" id="UP000620262">
    <property type="component" value="Unassembled WGS sequence"/>
</dbReference>
<dbReference type="GO" id="GO:0032259">
    <property type="term" value="P:methylation"/>
    <property type="evidence" value="ECO:0007669"/>
    <property type="project" value="UniProtKB-KW"/>
</dbReference>
<keyword evidence="2" id="KW-0489">Methyltransferase</keyword>
<dbReference type="Gene3D" id="3.40.50.150">
    <property type="entry name" value="Vaccinia Virus protein VP39"/>
    <property type="match status" value="1"/>
</dbReference>
<name>A0ABR9IZE8_RHIVS</name>
<evidence type="ECO:0000313" key="3">
    <source>
        <dbReference type="Proteomes" id="UP000620262"/>
    </source>
</evidence>
<dbReference type="EMBL" id="JADBEC010000002">
    <property type="protein sequence ID" value="MBE1508580.1"/>
    <property type="molecule type" value="Genomic_DNA"/>
</dbReference>
<dbReference type="Pfam" id="PF05050">
    <property type="entry name" value="Methyltransf_21"/>
    <property type="match status" value="1"/>
</dbReference>
<proteinExistence type="predicted"/>
<evidence type="ECO:0000313" key="2">
    <source>
        <dbReference type="EMBL" id="MBE1508580.1"/>
    </source>
</evidence>
<organism evidence="2 3">
    <name type="scientific">Rhizobium viscosum</name>
    <name type="common">Arthrobacter viscosus</name>
    <dbReference type="NCBI Taxonomy" id="1673"/>
    <lineage>
        <taxon>Bacteria</taxon>
        <taxon>Pseudomonadati</taxon>
        <taxon>Pseudomonadota</taxon>
        <taxon>Alphaproteobacteria</taxon>
        <taxon>Hyphomicrobiales</taxon>
        <taxon>Rhizobiaceae</taxon>
        <taxon>Rhizobium/Agrobacterium group</taxon>
        <taxon>Rhizobium</taxon>
    </lineage>
</organism>
<accession>A0ABR9IZE8</accession>
<sequence length="291" mass="32650">MNDRFKLILRSLAHLRRSFIDGASRNTLARRSAMAQGSGNPIDEVPSEVSGLIFDLGLHQGYDSRFYLNKSFRVVGLEAVPALCASAAKRLAHFGDRITIVNKALYSKSGEKVTFYSVPDKDDWGSLVQGNAGKGVYETVAFEVDTIDLAKMFDLYGTPHYIKCDLEGADRTFVAQLAKESRRPTFVSVEINHEDDIDLLERCGYEVGQIVNQAMNIHVVAPNPAREGVYVKAHFDGETSGLFGRELPPEKWRPLAEVRQMYIDWRSLKERDDNLAPGWLDIHVCKRSALQ</sequence>
<keyword evidence="3" id="KW-1185">Reference proteome</keyword>
<feature type="domain" description="Methyltransferase FkbM" evidence="1">
    <location>
        <begin position="56"/>
        <end position="206"/>
    </location>
</feature>
<dbReference type="InterPro" id="IPR029063">
    <property type="entry name" value="SAM-dependent_MTases_sf"/>
</dbReference>
<dbReference type="GO" id="GO:0008168">
    <property type="term" value="F:methyltransferase activity"/>
    <property type="evidence" value="ECO:0007669"/>
    <property type="project" value="UniProtKB-KW"/>
</dbReference>